<dbReference type="Gene3D" id="3.30.160.250">
    <property type="match status" value="1"/>
</dbReference>
<dbReference type="Pfam" id="PF15919">
    <property type="entry name" value="HicB_lk_antitox"/>
    <property type="match status" value="1"/>
</dbReference>
<gene>
    <name evidence="2" type="ORF">E0E05_04850</name>
</gene>
<dbReference type="PANTHER" id="PTHR34504">
    <property type="entry name" value="ANTITOXIN HICB"/>
    <property type="match status" value="1"/>
</dbReference>
<name>A0A4P6V060_9HYPH</name>
<keyword evidence="3" id="KW-1185">Reference proteome</keyword>
<dbReference type="GeneID" id="90766617"/>
<proteinExistence type="predicted"/>
<sequence length="127" mass="13713">MRYPALIDGKRGAYGVAFPDLDGVVAMGATIDEALLNAEEALRDYVLEMEADGLAIAEPTPPEAVIVPKGSSLVLVPLIRLTGRTVRANLTLDEGVAAFIDEEAKRRNMTRVSFIEWMARRVAADGV</sequence>
<dbReference type="InterPro" id="IPR031807">
    <property type="entry name" value="HicB-like"/>
</dbReference>
<accession>A0A4P6V060</accession>
<dbReference type="InterPro" id="IPR051404">
    <property type="entry name" value="TA_system_antitoxin"/>
</dbReference>
<dbReference type="InterPro" id="IPR035069">
    <property type="entry name" value="TTHA1013/TTHA0281-like"/>
</dbReference>
<dbReference type="OrthoDB" id="9807959at2"/>
<evidence type="ECO:0000259" key="1">
    <source>
        <dbReference type="Pfam" id="PF15919"/>
    </source>
</evidence>
<dbReference type="RefSeq" id="WP_131615696.1">
    <property type="nucleotide sequence ID" value="NZ_CP036532.1"/>
</dbReference>
<evidence type="ECO:0000313" key="2">
    <source>
        <dbReference type="EMBL" id="QBK29989.1"/>
    </source>
</evidence>
<protein>
    <recommendedName>
        <fullName evidence="1">HicB-like antitoxin of toxin-antitoxin system domain-containing protein</fullName>
    </recommendedName>
</protein>
<dbReference type="SUPFAM" id="SSF143100">
    <property type="entry name" value="TTHA1013/TTHA0281-like"/>
    <property type="match status" value="1"/>
</dbReference>
<dbReference type="EMBL" id="CP036532">
    <property type="protein sequence ID" value="QBK29989.1"/>
    <property type="molecule type" value="Genomic_DNA"/>
</dbReference>
<reference evidence="2 3" key="1">
    <citation type="journal article" date="2017" name="Int. J. Syst. Evol. Microbiol.">
        <title>Roseitalea porphyridii gen. nov., sp. nov., isolated from a red alga, and reclassification of Hoeflea suaedae Chung et al. 2013 as Pseudohoeflea suaedae gen. nov., comb. nov.</title>
        <authorList>
            <person name="Hyeon J.W."/>
            <person name="Jeong S.E."/>
            <person name="Baek K."/>
            <person name="Jeon C.O."/>
        </authorList>
    </citation>
    <scope>NUCLEOTIDE SEQUENCE [LARGE SCALE GENOMIC DNA]</scope>
    <source>
        <strain evidence="2 3">MA7-20</strain>
    </source>
</reference>
<dbReference type="AlphaFoldDB" id="A0A4P6V060"/>
<organism evidence="2 3">
    <name type="scientific">Roseitalea porphyridii</name>
    <dbReference type="NCBI Taxonomy" id="1852022"/>
    <lineage>
        <taxon>Bacteria</taxon>
        <taxon>Pseudomonadati</taxon>
        <taxon>Pseudomonadota</taxon>
        <taxon>Alphaproteobacteria</taxon>
        <taxon>Hyphomicrobiales</taxon>
        <taxon>Ahrensiaceae</taxon>
        <taxon>Roseitalea</taxon>
    </lineage>
</organism>
<dbReference type="Proteomes" id="UP000293719">
    <property type="component" value="Chromosome"/>
</dbReference>
<evidence type="ECO:0000313" key="3">
    <source>
        <dbReference type="Proteomes" id="UP000293719"/>
    </source>
</evidence>
<dbReference type="KEGG" id="rpod:E0E05_04850"/>
<feature type="domain" description="HicB-like antitoxin of toxin-antitoxin system" evidence="1">
    <location>
        <begin position="3"/>
        <end position="119"/>
    </location>
</feature>
<dbReference type="PANTHER" id="PTHR34504:SF2">
    <property type="entry name" value="UPF0150 PROTEIN SSL0259"/>
    <property type="match status" value="1"/>
</dbReference>